<evidence type="ECO:0000313" key="2">
    <source>
        <dbReference type="Proteomes" id="UP001159363"/>
    </source>
</evidence>
<organism evidence="1 2">
    <name type="scientific">Dryococelus australis</name>
    <dbReference type="NCBI Taxonomy" id="614101"/>
    <lineage>
        <taxon>Eukaryota</taxon>
        <taxon>Metazoa</taxon>
        <taxon>Ecdysozoa</taxon>
        <taxon>Arthropoda</taxon>
        <taxon>Hexapoda</taxon>
        <taxon>Insecta</taxon>
        <taxon>Pterygota</taxon>
        <taxon>Neoptera</taxon>
        <taxon>Polyneoptera</taxon>
        <taxon>Phasmatodea</taxon>
        <taxon>Verophasmatodea</taxon>
        <taxon>Anareolatae</taxon>
        <taxon>Phasmatidae</taxon>
        <taxon>Eurycanthinae</taxon>
        <taxon>Dryococelus</taxon>
    </lineage>
</organism>
<sequence length="289" mass="32237">MVMETTFLRDKQRNMSFSGSPRRKLRFVYQHYDIVVVSEDVASACRMVQLDHRGRDGLVVRLFASHLVEPGSIPGGVAPGFSRVGIVSNNATARQDFSGIFHFLGHFITALLRTHLDSPSSALKNSMVIEVSMEQRWNKRAEETEDPRENTQTSGIIWHNSHVGKSGMTLCAGGSGCLVLAGHPPERRTRYTTEAQIERRLPPLVSCWMYNATTSSFRQSDTASQSNQPMRMNESEYGAAAECIGGVSRISPRKPAIQRHRPALFPRVKTRERPSWESSPPLIDASLVV</sequence>
<accession>A0ABQ9HQ76</accession>
<keyword evidence="2" id="KW-1185">Reference proteome</keyword>
<dbReference type="EMBL" id="JARBHB010000004">
    <property type="protein sequence ID" value="KAJ8886300.1"/>
    <property type="molecule type" value="Genomic_DNA"/>
</dbReference>
<protein>
    <submittedName>
        <fullName evidence="1">Uncharacterized protein</fullName>
    </submittedName>
</protein>
<reference evidence="1 2" key="1">
    <citation type="submission" date="2023-02" db="EMBL/GenBank/DDBJ databases">
        <title>LHISI_Scaffold_Assembly.</title>
        <authorList>
            <person name="Stuart O.P."/>
            <person name="Cleave R."/>
            <person name="Magrath M.J.L."/>
            <person name="Mikheyev A.S."/>
        </authorList>
    </citation>
    <scope>NUCLEOTIDE SEQUENCE [LARGE SCALE GENOMIC DNA]</scope>
    <source>
        <strain evidence="1">Daus_M_001</strain>
        <tissue evidence="1">Leg muscle</tissue>
    </source>
</reference>
<proteinExistence type="predicted"/>
<name>A0ABQ9HQ76_9NEOP</name>
<dbReference type="Proteomes" id="UP001159363">
    <property type="component" value="Chromosome X"/>
</dbReference>
<gene>
    <name evidence="1" type="ORF">PR048_012511</name>
</gene>
<evidence type="ECO:0000313" key="1">
    <source>
        <dbReference type="EMBL" id="KAJ8886300.1"/>
    </source>
</evidence>
<comment type="caution">
    <text evidence="1">The sequence shown here is derived from an EMBL/GenBank/DDBJ whole genome shotgun (WGS) entry which is preliminary data.</text>
</comment>